<organism evidence="1 2">
    <name type="scientific">Cinchona calisaya</name>
    <dbReference type="NCBI Taxonomy" id="153742"/>
    <lineage>
        <taxon>Eukaryota</taxon>
        <taxon>Viridiplantae</taxon>
        <taxon>Streptophyta</taxon>
        <taxon>Embryophyta</taxon>
        <taxon>Tracheophyta</taxon>
        <taxon>Spermatophyta</taxon>
        <taxon>Magnoliopsida</taxon>
        <taxon>eudicotyledons</taxon>
        <taxon>Gunneridae</taxon>
        <taxon>Pentapetalae</taxon>
        <taxon>asterids</taxon>
        <taxon>lamiids</taxon>
        <taxon>Gentianales</taxon>
        <taxon>Rubiaceae</taxon>
        <taxon>Cinchonoideae</taxon>
        <taxon>Cinchoneae</taxon>
        <taxon>Cinchona</taxon>
    </lineage>
</organism>
<keyword evidence="2" id="KW-1185">Reference proteome</keyword>
<feature type="non-terminal residue" evidence="1">
    <location>
        <position position="1"/>
    </location>
</feature>
<gene>
    <name evidence="1" type="ORF">ACH5RR_006933</name>
</gene>
<sequence length="51" mass="5469">VSALSRTFNSARKSCQGIQDNVGRHVCYILKMSLAAASVQLQHLLKLVGVG</sequence>
<evidence type="ECO:0000313" key="2">
    <source>
        <dbReference type="Proteomes" id="UP001630127"/>
    </source>
</evidence>
<dbReference type="EMBL" id="JBJUIK010000003">
    <property type="protein sequence ID" value="KAL3533412.1"/>
    <property type="molecule type" value="Genomic_DNA"/>
</dbReference>
<reference evidence="1 2" key="1">
    <citation type="submission" date="2024-11" db="EMBL/GenBank/DDBJ databases">
        <title>A near-complete genome assembly of Cinchona calisaya.</title>
        <authorList>
            <person name="Lian D.C."/>
            <person name="Zhao X.W."/>
            <person name="Wei L."/>
        </authorList>
    </citation>
    <scope>NUCLEOTIDE SEQUENCE [LARGE SCALE GENOMIC DNA]</scope>
    <source>
        <tissue evidence="1">Nenye</tissue>
    </source>
</reference>
<name>A0ABD3AQT2_9GENT</name>
<comment type="caution">
    <text evidence="1">The sequence shown here is derived from an EMBL/GenBank/DDBJ whole genome shotgun (WGS) entry which is preliminary data.</text>
</comment>
<evidence type="ECO:0000313" key="1">
    <source>
        <dbReference type="EMBL" id="KAL3533412.1"/>
    </source>
</evidence>
<protein>
    <submittedName>
        <fullName evidence="1">Uncharacterized protein</fullName>
    </submittedName>
</protein>
<dbReference type="AlphaFoldDB" id="A0ABD3AQT2"/>
<accession>A0ABD3AQT2</accession>
<dbReference type="Proteomes" id="UP001630127">
    <property type="component" value="Unassembled WGS sequence"/>
</dbReference>
<proteinExistence type="predicted"/>